<keyword evidence="4" id="KW-0347">Helicase</keyword>
<proteinExistence type="predicted"/>
<keyword evidence="4" id="KW-0547">Nucleotide-binding</keyword>
<gene>
    <name evidence="4" type="ORF">ACFPH8_14740</name>
</gene>
<dbReference type="SUPFAM" id="SSF52540">
    <property type="entry name" value="P-loop containing nucleoside triphosphate hydrolases"/>
    <property type="match status" value="2"/>
</dbReference>
<dbReference type="InterPro" id="IPR014001">
    <property type="entry name" value="Helicase_ATP-bd"/>
</dbReference>
<evidence type="ECO:0000313" key="4">
    <source>
        <dbReference type="EMBL" id="MFC5196597.1"/>
    </source>
</evidence>
<sequence length="942" mass="110423">MADIKALYETIKMDAFDLGLSKSKVPEFITDNLRYELFDWQREALENFLTAEAIKEHKGDYAPTSLLFNLATGTGKTLLMAALIIYYYEKGYRNFIFFVNQNNIVGKTEDNLTDPDHNKYLFSNPIVIDKKTVNIKKVETFSSDTDDIEIHFTSIHKLHNAVYQVKENSVFLDDLQQRNIVMLADEAHHLNSATKAKEDVQTELDIVTELADNASEKDVEKSWEHTVNDLILHKGDRNNSEENKNVLLEFTATVPSNKKVEEKYLPKTIIRFDLKDFLKAGYTKEINLVSSSFNKKLRVLQALIFNWYRYKMGVKHNLPNFKPVILFRSKFVTSKREENVESDYEFFREIIDNLTIEDFKFLQTIEKIEAQEIYEVGQSRIVDIRNYIADNDVSYNSVISYLKDAFNPNNCIITHSSDKTAKAIKSGMRDADKTTPEQDKLLNSLEDKNNPITAIFTCQRLTEGWDVLNLFDIVRMYEGQNTGGTNKGKAGGSTTSEVQLIGRGVRYYPFKYEEHIPIKRKFDKNLDHELRVLEEFYFHSDKDERYIAELKKELKRQELLPGKEKQLKIFDIKPEIKKDKSSFYNTLNVYTNEKVANPNRCKRDLEELKKDWNFEDKLEEIALNVTKLEFEKDTEDVTRYETIQEKKRTITLPLNKTPRNTRHKALSVQTKREKSILRFNKLKEEINIECIEDAFKDEYFGSFNISVVVPENENLKEVSDIERFELIEPKEQVRILTNAFNKLEKEIELISNPHIGTEFKPVRLNNYYKIPKPIYVVKEPESETIETRLKDKDWYPLTAFYGTSEERELVKFLENKIANFEDKFKEVNLLRNEEVYKIHDFKTGRGFMPDFILFLKSETVELHYQVFIEPKGNQFKDASNGYNDSAEGWKQEFLDHISQKYSKDKILTAEDKNYKLIGLPLYNKKLEKEFKESTEKQLGVEL</sequence>
<evidence type="ECO:0000313" key="5">
    <source>
        <dbReference type="Proteomes" id="UP001596162"/>
    </source>
</evidence>
<reference evidence="5" key="1">
    <citation type="journal article" date="2019" name="Int. J. Syst. Evol. Microbiol.">
        <title>The Global Catalogue of Microorganisms (GCM) 10K type strain sequencing project: providing services to taxonomists for standard genome sequencing and annotation.</title>
        <authorList>
            <consortium name="The Broad Institute Genomics Platform"/>
            <consortium name="The Broad Institute Genome Sequencing Center for Infectious Disease"/>
            <person name="Wu L."/>
            <person name="Ma J."/>
        </authorList>
    </citation>
    <scope>NUCLEOTIDE SEQUENCE [LARGE SCALE GENOMIC DNA]</scope>
    <source>
        <strain evidence="5">JCM 17978</strain>
    </source>
</reference>
<protein>
    <submittedName>
        <fullName evidence="4">DEAD/DEAH box helicase family protein</fullName>
    </submittedName>
</protein>
<keyword evidence="2" id="KW-0472">Membrane</keyword>
<keyword evidence="2" id="KW-0812">Transmembrane</keyword>
<keyword evidence="4" id="KW-0067">ATP-binding</keyword>
<keyword evidence="1" id="KW-0175">Coiled coil</keyword>
<accession>A0ABW0C9C8</accession>
<dbReference type="InterPro" id="IPR050742">
    <property type="entry name" value="Helicase_Restrict-Modif_Enz"/>
</dbReference>
<keyword evidence="2" id="KW-1133">Transmembrane helix</keyword>
<dbReference type="InterPro" id="IPR027417">
    <property type="entry name" value="P-loop_NTPase"/>
</dbReference>
<feature type="coiled-coil region" evidence="1">
    <location>
        <begin position="803"/>
        <end position="830"/>
    </location>
</feature>
<dbReference type="Gene3D" id="3.40.50.300">
    <property type="entry name" value="P-loop containing nucleotide triphosphate hydrolases"/>
    <property type="match status" value="1"/>
</dbReference>
<dbReference type="RefSeq" id="WP_376862185.1">
    <property type="nucleotide sequence ID" value="NZ_JBHSLA010000008.1"/>
</dbReference>
<evidence type="ECO:0000259" key="3">
    <source>
        <dbReference type="SMART" id="SM00487"/>
    </source>
</evidence>
<organism evidence="4 5">
    <name type="scientific">Bizionia hallyeonensis</name>
    <dbReference type="NCBI Taxonomy" id="1123757"/>
    <lineage>
        <taxon>Bacteria</taxon>
        <taxon>Pseudomonadati</taxon>
        <taxon>Bacteroidota</taxon>
        <taxon>Flavobacteriia</taxon>
        <taxon>Flavobacteriales</taxon>
        <taxon>Flavobacteriaceae</taxon>
        <taxon>Bizionia</taxon>
    </lineage>
</organism>
<dbReference type="GO" id="GO:0004386">
    <property type="term" value="F:helicase activity"/>
    <property type="evidence" value="ECO:0007669"/>
    <property type="project" value="UniProtKB-KW"/>
</dbReference>
<dbReference type="Pfam" id="PF04851">
    <property type="entry name" value="ResIII"/>
    <property type="match status" value="1"/>
</dbReference>
<dbReference type="InterPro" id="IPR006935">
    <property type="entry name" value="Helicase/UvrB_N"/>
</dbReference>
<dbReference type="PANTHER" id="PTHR47396:SF1">
    <property type="entry name" value="ATP-DEPENDENT HELICASE IRC3-RELATED"/>
    <property type="match status" value="1"/>
</dbReference>
<keyword evidence="5" id="KW-1185">Reference proteome</keyword>
<feature type="transmembrane region" description="Helical" evidence="2">
    <location>
        <begin position="66"/>
        <end position="88"/>
    </location>
</feature>
<dbReference type="SMART" id="SM00487">
    <property type="entry name" value="DEXDc"/>
    <property type="match status" value="1"/>
</dbReference>
<dbReference type="CDD" id="cd18785">
    <property type="entry name" value="SF2_C"/>
    <property type="match status" value="1"/>
</dbReference>
<dbReference type="PANTHER" id="PTHR47396">
    <property type="entry name" value="TYPE I RESTRICTION ENZYME ECOKI R PROTEIN"/>
    <property type="match status" value="1"/>
</dbReference>
<evidence type="ECO:0000256" key="1">
    <source>
        <dbReference type="SAM" id="Coils"/>
    </source>
</evidence>
<evidence type="ECO:0000256" key="2">
    <source>
        <dbReference type="SAM" id="Phobius"/>
    </source>
</evidence>
<comment type="caution">
    <text evidence="4">The sequence shown here is derived from an EMBL/GenBank/DDBJ whole genome shotgun (WGS) entry which is preliminary data.</text>
</comment>
<dbReference type="Proteomes" id="UP001596162">
    <property type="component" value="Unassembled WGS sequence"/>
</dbReference>
<feature type="domain" description="Helicase ATP-binding" evidence="3">
    <location>
        <begin position="33"/>
        <end position="287"/>
    </location>
</feature>
<name>A0ABW0C9C8_9FLAO</name>
<keyword evidence="4" id="KW-0378">Hydrolase</keyword>
<dbReference type="EMBL" id="JBHSLA010000008">
    <property type="protein sequence ID" value="MFC5196597.1"/>
    <property type="molecule type" value="Genomic_DNA"/>
</dbReference>